<dbReference type="PANTHER" id="PTHR28004:SF2">
    <property type="entry name" value="D-SERINE DEHYDRATASE"/>
    <property type="match status" value="1"/>
</dbReference>
<dbReference type="InterPro" id="IPR026956">
    <property type="entry name" value="D-ser_dehydrat-like_dom"/>
</dbReference>
<feature type="domain" description="D-serine dehydratase-like" evidence="1">
    <location>
        <begin position="277"/>
        <end position="319"/>
    </location>
</feature>
<dbReference type="EMBL" id="JPKY01000042">
    <property type="protein sequence ID" value="KFH44812.1"/>
    <property type="molecule type" value="Genomic_DNA"/>
</dbReference>
<dbReference type="AlphaFoldDB" id="A0A086T630"/>
<protein>
    <submittedName>
        <fullName evidence="2">D-serine dehydratase-like protein</fullName>
    </submittedName>
</protein>
<dbReference type="GO" id="GO:0036088">
    <property type="term" value="P:D-serine catabolic process"/>
    <property type="evidence" value="ECO:0007669"/>
    <property type="project" value="TreeGrafter"/>
</dbReference>
<dbReference type="Gene3D" id="2.40.37.20">
    <property type="entry name" value="D-serine dehydratase-like domain"/>
    <property type="match status" value="1"/>
</dbReference>
<comment type="caution">
    <text evidence="2">The sequence shown here is derived from an EMBL/GenBank/DDBJ whole genome shotgun (WGS) entry which is preliminary data.</text>
</comment>
<name>A0A086T630_HAPC1</name>
<sequence>MDHALQHHKSYMGRLASELPGLRRNIDNLHQDVEKLGIGFRTHVKTLKVHFSFAPPGRQRGNADALTHVAVSGGYADDAGGWQIPIHRRIDTARGQGRVAARRGGKMLEEVTIASALYGGDCLQYHACTCYKQAVSLRPARLPGILPQLTELRKAIRVQLLIDNEQQLAILERSNPERPLIRAAEACPAVLVYGIYCHANHSYGGRTRAEAEGTLRLELDSVVGAAKLLPGDREIVASVGATPKAHVVESLKAQVPPNVELELHAGLVSETDPTGYVAAEVCGVYLERNDALVNAGVTALSRETSSAYPGFREVVGRPGWGEHEILGLTTRRSDAEESQQQQ</sequence>
<accession>A0A086T630</accession>
<reference evidence="3" key="1">
    <citation type="journal article" date="2014" name="Genome Announc.">
        <title>Genome sequence and annotation of Acremonium chrysogenum, producer of the beta-lactam antibiotic cephalosporin C.</title>
        <authorList>
            <person name="Terfehr D."/>
            <person name="Dahlmann T.A."/>
            <person name="Specht T."/>
            <person name="Zadra I."/>
            <person name="Kuernsteiner H."/>
            <person name="Kueck U."/>
        </authorList>
    </citation>
    <scope>NUCLEOTIDE SEQUENCE [LARGE SCALE GENOMIC DNA]</scope>
    <source>
        <strain evidence="3">ATCC 11550 / CBS 779.69 / DSM 880 / IAM 14645 / JCM 23072 / IMI 49137</strain>
    </source>
</reference>
<dbReference type="InterPro" id="IPR051466">
    <property type="entry name" value="D-amino_acid_metab_enzyme"/>
</dbReference>
<dbReference type="InterPro" id="IPR029066">
    <property type="entry name" value="PLP-binding_barrel"/>
</dbReference>
<organism evidence="2 3">
    <name type="scientific">Hapsidospora chrysogenum (strain ATCC 11550 / CBS 779.69 / DSM 880 / IAM 14645 / JCM 23072 / IMI 49137)</name>
    <name type="common">Acremonium chrysogenum</name>
    <dbReference type="NCBI Taxonomy" id="857340"/>
    <lineage>
        <taxon>Eukaryota</taxon>
        <taxon>Fungi</taxon>
        <taxon>Dikarya</taxon>
        <taxon>Ascomycota</taxon>
        <taxon>Pezizomycotina</taxon>
        <taxon>Sordariomycetes</taxon>
        <taxon>Hypocreomycetidae</taxon>
        <taxon>Hypocreales</taxon>
        <taxon>Bionectriaceae</taxon>
        <taxon>Hapsidospora</taxon>
    </lineage>
</organism>
<evidence type="ECO:0000313" key="3">
    <source>
        <dbReference type="Proteomes" id="UP000029964"/>
    </source>
</evidence>
<proteinExistence type="predicted"/>
<dbReference type="STRING" id="857340.A0A086T630"/>
<evidence type="ECO:0000259" key="1">
    <source>
        <dbReference type="Pfam" id="PF14031"/>
    </source>
</evidence>
<dbReference type="PANTHER" id="PTHR28004">
    <property type="entry name" value="ZGC:162816-RELATED"/>
    <property type="match status" value="1"/>
</dbReference>
<keyword evidence="3" id="KW-1185">Reference proteome</keyword>
<evidence type="ECO:0000313" key="2">
    <source>
        <dbReference type="EMBL" id="KFH44812.1"/>
    </source>
</evidence>
<dbReference type="Pfam" id="PF14031">
    <property type="entry name" value="D-ser_dehydrat"/>
    <property type="match status" value="1"/>
</dbReference>
<gene>
    <name evidence="2" type="ORF">ACRE_044120</name>
</gene>
<dbReference type="Gene3D" id="3.20.20.10">
    <property type="entry name" value="Alanine racemase"/>
    <property type="match status" value="1"/>
</dbReference>
<dbReference type="GO" id="GO:0008721">
    <property type="term" value="F:D-serine ammonia-lyase activity"/>
    <property type="evidence" value="ECO:0007669"/>
    <property type="project" value="TreeGrafter"/>
</dbReference>
<dbReference type="InterPro" id="IPR042208">
    <property type="entry name" value="D-ser_dehydrat-like_sf"/>
</dbReference>
<dbReference type="OrthoDB" id="20198at2759"/>
<dbReference type="HOGENOM" id="CLU_031639_0_0_1"/>
<dbReference type="Proteomes" id="UP000029964">
    <property type="component" value="Unassembled WGS sequence"/>
</dbReference>